<keyword evidence="1" id="KW-0067">ATP-binding</keyword>
<sequence>MSKIEKKPVKPLKLAKAEKQNIALAVQKANNKPKGVKSAQDSIPYRHIFPDGICHVGDKLYTKTLQFGDINYQIAQNEDKTAIFESWCDFLNYFDSTIKFQLTFLNTTANAKDYEKSIFIAPQADDFDSIRTEYTEMLHNQLSRGNNGLVKTKYLTFAIEADNIKIAKPRLERIENDLWNAFKRLGVQLTSLDGRERLRLMHNILRMGGNDPFAFEWKWLAPSGLSTKDFIAPSSFEFKEKGTFRTGDKYGAMSFLQILAPELNDRVLSDFLEMESNLIVTMHIQSVDQMKAIKTIKRKITDLDKMKIEEQKKAVRSGYDMDIIPSDLATYGGEAKKLLADLQSRNERMFLMTFLVLNTADSKKELDNILLQASGIANKHNCTLIRLDYQQEQGFMSSLPLGKNLIPIQRSLTTSSTAIFVPFTTQELFQSGGEALYYGLNALSSNLIMVDRKQLKNPNGLILGTPGSGKSFSAKREITNVFLITTDDIIVCDPEGEYFSLVQRLKGQVIKISPTSSQYINPMDINLNYSEDDSPLALKSDFILSLCELIVGGKDGLTPVEKSIIDRCVTLVYAEYLADPTPAKMPILGDLYDALGRQEEKEAKHIRSALEIYVTGSLSVFNHQTNVDIQNRLVCFDIKELGKQLKKLGMLVVQDQVWNRVTVNRAEKRSTRYYMDEFHLLLKEEQTAAYSVEIWKRFRKWGGIPTAITQNIKDLLSSREVENIFENSDFVYMLNQAAGDRQILAKQLNISPHQLSYVTGSGVGEGLLFYGNVILPFVDKFPKNTELYSIMTTKLDETKQE</sequence>
<accession>A0ACB5UG07</accession>
<comment type="caution">
    <text evidence="1">The sequence shown here is derived from an EMBL/GenBank/DDBJ whole genome shotgun (WGS) entry which is preliminary data.</text>
</comment>
<keyword evidence="1" id="KW-0547">Nucleotide-binding</keyword>
<dbReference type="Proteomes" id="UP001374599">
    <property type="component" value="Unassembled WGS sequence"/>
</dbReference>
<proteinExistence type="predicted"/>
<gene>
    <name evidence="1" type="ORF">AN2V17_06930</name>
</gene>
<keyword evidence="2" id="KW-1185">Reference proteome</keyword>
<evidence type="ECO:0000313" key="1">
    <source>
        <dbReference type="EMBL" id="GMQ61464.1"/>
    </source>
</evidence>
<organism evidence="1 2">
    <name type="scientific">Vallitalea maricola</name>
    <dbReference type="NCBI Taxonomy" id="3074433"/>
    <lineage>
        <taxon>Bacteria</taxon>
        <taxon>Bacillati</taxon>
        <taxon>Bacillota</taxon>
        <taxon>Clostridia</taxon>
        <taxon>Lachnospirales</taxon>
        <taxon>Vallitaleaceae</taxon>
        <taxon>Vallitalea</taxon>
    </lineage>
</organism>
<dbReference type="EMBL" id="BTPU01000009">
    <property type="protein sequence ID" value="GMQ61464.1"/>
    <property type="molecule type" value="Genomic_DNA"/>
</dbReference>
<reference evidence="1" key="1">
    <citation type="submission" date="2023-09" db="EMBL/GenBank/DDBJ databases">
        <title>Vallitalea sediminicola and Vallitalea maricola sp. nov., anaerobic bacteria isolated from marine sediment.</title>
        <authorList>
            <person name="Hirano S."/>
            <person name="Maeda A."/>
            <person name="Terahara T."/>
            <person name="Mori K."/>
            <person name="Hamada M."/>
            <person name="Matsumoto R."/>
            <person name="Kobayashi T."/>
        </authorList>
    </citation>
    <scope>NUCLEOTIDE SEQUENCE</scope>
    <source>
        <strain evidence="1">AN17-2</strain>
    </source>
</reference>
<protein>
    <submittedName>
        <fullName evidence="1">ATP-binding protein</fullName>
    </submittedName>
</protein>
<name>A0ACB5UG07_9FIRM</name>
<evidence type="ECO:0000313" key="2">
    <source>
        <dbReference type="Proteomes" id="UP001374599"/>
    </source>
</evidence>